<feature type="domain" description="RNA polymerase sigma-70 region 2" evidence="6">
    <location>
        <begin position="7"/>
        <end position="70"/>
    </location>
</feature>
<dbReference type="Proteomes" id="UP000460221">
    <property type="component" value="Unassembled WGS sequence"/>
</dbReference>
<keyword evidence="4" id="KW-0238">DNA-binding</keyword>
<evidence type="ECO:0000256" key="5">
    <source>
        <dbReference type="ARBA" id="ARBA00023163"/>
    </source>
</evidence>
<evidence type="ECO:0000259" key="7">
    <source>
        <dbReference type="Pfam" id="PF04545"/>
    </source>
</evidence>
<proteinExistence type="inferred from homology"/>
<dbReference type="Gene3D" id="1.10.10.10">
    <property type="entry name" value="Winged helix-like DNA-binding domain superfamily/Winged helix DNA-binding domain"/>
    <property type="match status" value="1"/>
</dbReference>
<dbReference type="InterPro" id="IPR007630">
    <property type="entry name" value="RNA_pol_sigma70_r4"/>
</dbReference>
<keyword evidence="3" id="KW-0731">Sigma factor</keyword>
<feature type="domain" description="RNA polymerase sigma-70 region 4" evidence="7">
    <location>
        <begin position="111"/>
        <end position="159"/>
    </location>
</feature>
<keyword evidence="9" id="KW-1185">Reference proteome</keyword>
<evidence type="ECO:0000256" key="4">
    <source>
        <dbReference type="ARBA" id="ARBA00023125"/>
    </source>
</evidence>
<comment type="caution">
    <text evidence="8">The sequence shown here is derived from an EMBL/GenBank/DDBJ whole genome shotgun (WGS) entry which is preliminary data.</text>
</comment>
<dbReference type="RefSeq" id="WP_154768789.1">
    <property type="nucleotide sequence ID" value="NZ_WLYK01000005.1"/>
</dbReference>
<sequence length="174" mass="18951">MDDLAGLVDRHGLMLLRVAYQLTGDRDSAQDLVQEVLLSMITRTRTGISNPAGYLRRAVVNAHIDRHRLRSSSEVLLAEPEADGGTAAPAAATGGDEFADTVADRDRLWRALGTLDPRSRTVLVLRHYLDLPDDEIAQTLGCSRSTVRSIAARAIHKLRSTAATEPEEADRGRA</sequence>
<gene>
    <name evidence="8" type="ORF">GIS00_12540</name>
</gene>
<dbReference type="GO" id="GO:0006352">
    <property type="term" value="P:DNA-templated transcription initiation"/>
    <property type="evidence" value="ECO:0007669"/>
    <property type="project" value="InterPro"/>
</dbReference>
<dbReference type="PANTHER" id="PTHR43133">
    <property type="entry name" value="RNA POLYMERASE ECF-TYPE SIGMA FACTO"/>
    <property type="match status" value="1"/>
</dbReference>
<evidence type="ECO:0000259" key="6">
    <source>
        <dbReference type="Pfam" id="PF04542"/>
    </source>
</evidence>
<dbReference type="Pfam" id="PF04545">
    <property type="entry name" value="Sigma70_r4"/>
    <property type="match status" value="1"/>
</dbReference>
<accession>A0A7K1FKY0</accession>
<dbReference type="SUPFAM" id="SSF88659">
    <property type="entry name" value="Sigma3 and sigma4 domains of RNA polymerase sigma factors"/>
    <property type="match status" value="1"/>
</dbReference>
<dbReference type="Gene3D" id="1.10.1740.10">
    <property type="match status" value="1"/>
</dbReference>
<evidence type="ECO:0000313" key="9">
    <source>
        <dbReference type="Proteomes" id="UP000460221"/>
    </source>
</evidence>
<name>A0A7K1FKY0_9ACTN</name>
<comment type="similarity">
    <text evidence="1">Belongs to the sigma-70 factor family. ECF subfamily.</text>
</comment>
<dbReference type="InterPro" id="IPR014284">
    <property type="entry name" value="RNA_pol_sigma-70_dom"/>
</dbReference>
<keyword evidence="5" id="KW-0804">Transcription</keyword>
<keyword evidence="2" id="KW-0805">Transcription regulation</keyword>
<dbReference type="CDD" id="cd06171">
    <property type="entry name" value="Sigma70_r4"/>
    <property type="match status" value="1"/>
</dbReference>
<dbReference type="GO" id="GO:0003677">
    <property type="term" value="F:DNA binding"/>
    <property type="evidence" value="ECO:0007669"/>
    <property type="project" value="UniProtKB-KW"/>
</dbReference>
<protein>
    <submittedName>
        <fullName evidence="8">Sigma-70 family RNA polymerase sigma factor</fullName>
    </submittedName>
</protein>
<dbReference type="InterPro" id="IPR036388">
    <property type="entry name" value="WH-like_DNA-bd_sf"/>
</dbReference>
<dbReference type="InterPro" id="IPR013325">
    <property type="entry name" value="RNA_pol_sigma_r2"/>
</dbReference>
<dbReference type="SUPFAM" id="SSF88946">
    <property type="entry name" value="Sigma2 domain of RNA polymerase sigma factors"/>
    <property type="match status" value="1"/>
</dbReference>
<dbReference type="InterPro" id="IPR013324">
    <property type="entry name" value="RNA_pol_sigma_r3/r4-like"/>
</dbReference>
<dbReference type="EMBL" id="WLYK01000005">
    <property type="protein sequence ID" value="MTD14768.1"/>
    <property type="molecule type" value="Genomic_DNA"/>
</dbReference>
<organism evidence="8 9">
    <name type="scientific">Nakamurella alba</name>
    <dbReference type="NCBI Taxonomy" id="2665158"/>
    <lineage>
        <taxon>Bacteria</taxon>
        <taxon>Bacillati</taxon>
        <taxon>Actinomycetota</taxon>
        <taxon>Actinomycetes</taxon>
        <taxon>Nakamurellales</taxon>
        <taxon>Nakamurellaceae</taxon>
        <taxon>Nakamurella</taxon>
    </lineage>
</organism>
<evidence type="ECO:0000256" key="2">
    <source>
        <dbReference type="ARBA" id="ARBA00023015"/>
    </source>
</evidence>
<dbReference type="AlphaFoldDB" id="A0A7K1FKY0"/>
<dbReference type="InterPro" id="IPR039425">
    <property type="entry name" value="RNA_pol_sigma-70-like"/>
</dbReference>
<dbReference type="GO" id="GO:0016987">
    <property type="term" value="F:sigma factor activity"/>
    <property type="evidence" value="ECO:0007669"/>
    <property type="project" value="UniProtKB-KW"/>
</dbReference>
<dbReference type="Pfam" id="PF04542">
    <property type="entry name" value="Sigma70_r2"/>
    <property type="match status" value="1"/>
</dbReference>
<evidence type="ECO:0000256" key="3">
    <source>
        <dbReference type="ARBA" id="ARBA00023082"/>
    </source>
</evidence>
<dbReference type="InterPro" id="IPR007627">
    <property type="entry name" value="RNA_pol_sigma70_r2"/>
</dbReference>
<evidence type="ECO:0000313" key="8">
    <source>
        <dbReference type="EMBL" id="MTD14768.1"/>
    </source>
</evidence>
<dbReference type="NCBIfam" id="TIGR02937">
    <property type="entry name" value="sigma70-ECF"/>
    <property type="match status" value="1"/>
</dbReference>
<dbReference type="PANTHER" id="PTHR43133:SF50">
    <property type="entry name" value="ECF RNA POLYMERASE SIGMA FACTOR SIGM"/>
    <property type="match status" value="1"/>
</dbReference>
<reference evidence="8 9" key="1">
    <citation type="submission" date="2019-11" db="EMBL/GenBank/DDBJ databases">
        <authorList>
            <person name="Jiang L.-Q."/>
        </authorList>
    </citation>
    <scope>NUCLEOTIDE SEQUENCE [LARGE SCALE GENOMIC DNA]</scope>
    <source>
        <strain evidence="8 9">YIM 132087</strain>
    </source>
</reference>
<evidence type="ECO:0000256" key="1">
    <source>
        <dbReference type="ARBA" id="ARBA00010641"/>
    </source>
</evidence>